<gene>
    <name evidence="4" type="primary">LOC139354538</name>
</gene>
<feature type="region of interest" description="Disordered" evidence="2">
    <location>
        <begin position="77"/>
        <end position="109"/>
    </location>
</feature>
<evidence type="ECO:0000313" key="4">
    <source>
        <dbReference type="RefSeq" id="XP_070854893.1"/>
    </source>
</evidence>
<keyword evidence="3" id="KW-1185">Reference proteome</keyword>
<reference evidence="4" key="2">
    <citation type="submission" date="2025-08" db="UniProtKB">
        <authorList>
            <consortium name="RefSeq"/>
        </authorList>
    </citation>
    <scope>IDENTIFICATION</scope>
</reference>
<proteinExistence type="predicted"/>
<feature type="compositionally biased region" description="Low complexity" evidence="2">
    <location>
        <begin position="99"/>
        <end position="109"/>
    </location>
</feature>
<dbReference type="RefSeq" id="XP_070854893.1">
    <property type="nucleotide sequence ID" value="XM_070998792.1"/>
</dbReference>
<reference evidence="3" key="1">
    <citation type="submission" date="2025-05" db="UniProtKB">
        <authorList>
            <consortium name="RefSeq"/>
        </authorList>
    </citation>
    <scope>NUCLEOTIDE SEQUENCE [LARGE SCALE GENOMIC DNA]</scope>
</reference>
<keyword evidence="1" id="KW-0175">Coiled coil</keyword>
<accession>A0ABM4TY54</accession>
<organism evidence="3 4">
    <name type="scientific">Drosophila suzukii</name>
    <name type="common">Spotted-wing drosophila fruit fly</name>
    <dbReference type="NCBI Taxonomy" id="28584"/>
    <lineage>
        <taxon>Eukaryota</taxon>
        <taxon>Metazoa</taxon>
        <taxon>Ecdysozoa</taxon>
        <taxon>Arthropoda</taxon>
        <taxon>Hexapoda</taxon>
        <taxon>Insecta</taxon>
        <taxon>Pterygota</taxon>
        <taxon>Neoptera</taxon>
        <taxon>Endopterygota</taxon>
        <taxon>Diptera</taxon>
        <taxon>Brachycera</taxon>
        <taxon>Muscomorpha</taxon>
        <taxon>Ephydroidea</taxon>
        <taxon>Drosophilidae</taxon>
        <taxon>Drosophila</taxon>
        <taxon>Sophophora</taxon>
    </lineage>
</organism>
<evidence type="ECO:0000256" key="2">
    <source>
        <dbReference type="SAM" id="MobiDB-lite"/>
    </source>
</evidence>
<evidence type="ECO:0000313" key="3">
    <source>
        <dbReference type="Proteomes" id="UP001652628"/>
    </source>
</evidence>
<feature type="compositionally biased region" description="Polar residues" evidence="2">
    <location>
        <begin position="81"/>
        <end position="91"/>
    </location>
</feature>
<evidence type="ECO:0000256" key="1">
    <source>
        <dbReference type="SAM" id="Coils"/>
    </source>
</evidence>
<feature type="coiled-coil region" evidence="1">
    <location>
        <begin position="163"/>
        <end position="190"/>
    </location>
</feature>
<name>A0ABM4TY54_DROSZ</name>
<protein>
    <submittedName>
        <fullName evidence="4">Uncharacterized protein</fullName>
    </submittedName>
</protein>
<dbReference type="GeneID" id="139354538"/>
<dbReference type="Proteomes" id="UP001652628">
    <property type="component" value="Chromosome 2"/>
</dbReference>
<sequence>MESQTIKFKKVVVGAEEASGSNWLSKLSRPPKTLRCSNCKCVVCTHRQPGYATSEEDEEEEDYTVHDYKILNQIPEDTIEENNGSKTQVSKSIIDGDGDAASTDDGTTDNAAAAGVADADAAAAGVAAAGVAEKEDPRPNKLVKSTTVNSLAKRRSINSEDAVGVADREIRELKDEIEEFRTLYDDVISSADLRTLRTIKRLLSVRTVLTPGDYRALRPIRGQFMWGAFNLMQRYCFLRENLSKKNPKIIIEDDDDVFGAGYNNRKELSSYEIETFVNTAEVDELKKEIDEFCIEYEDILPDFELQTLRNMRKLMTVGAYISETDMKISRNIRKRFKVGVYILMQRYQDLGERLDRR</sequence>